<dbReference type="Pfam" id="PF12804">
    <property type="entry name" value="NTP_transf_3"/>
    <property type="match status" value="1"/>
</dbReference>
<keyword evidence="11" id="KW-1185">Reference proteome</keyword>
<proteinExistence type="inferred from homology"/>
<evidence type="ECO:0000256" key="3">
    <source>
        <dbReference type="ARBA" id="ARBA00022723"/>
    </source>
</evidence>
<feature type="binding site" evidence="8">
    <location>
        <begin position="11"/>
        <end position="13"/>
    </location>
    <ligand>
        <name>GTP</name>
        <dbReference type="ChEBI" id="CHEBI:37565"/>
    </ligand>
</feature>
<accession>A0A8K0Y0Z8</accession>
<evidence type="ECO:0000256" key="2">
    <source>
        <dbReference type="ARBA" id="ARBA00022679"/>
    </source>
</evidence>
<comment type="caution">
    <text evidence="8">Lacks conserved residue(s) required for the propagation of feature annotation.</text>
</comment>
<keyword evidence="2 8" id="KW-0808">Transferase</keyword>
<dbReference type="PANTHER" id="PTHR19136">
    <property type="entry name" value="MOLYBDENUM COFACTOR GUANYLYLTRANSFERASE"/>
    <property type="match status" value="1"/>
</dbReference>
<evidence type="ECO:0000259" key="9">
    <source>
        <dbReference type="Pfam" id="PF12804"/>
    </source>
</evidence>
<dbReference type="InterPro" id="IPR013482">
    <property type="entry name" value="Molybde_CF_guanTrfase"/>
</dbReference>
<evidence type="ECO:0000313" key="10">
    <source>
        <dbReference type="EMBL" id="MBL4917643.1"/>
    </source>
</evidence>
<keyword evidence="3 8" id="KW-0479">Metal-binding</keyword>
<dbReference type="GO" id="GO:0061603">
    <property type="term" value="F:molybdenum cofactor guanylyltransferase activity"/>
    <property type="evidence" value="ECO:0007669"/>
    <property type="project" value="UniProtKB-EC"/>
</dbReference>
<dbReference type="NCBIfam" id="TIGR02665">
    <property type="entry name" value="molyb_mobA"/>
    <property type="match status" value="1"/>
</dbReference>
<feature type="binding site" evidence="8">
    <location>
        <position position="103"/>
    </location>
    <ligand>
        <name>GTP</name>
        <dbReference type="ChEBI" id="CHEBI:37565"/>
    </ligand>
</feature>
<reference evidence="10" key="1">
    <citation type="submission" date="2021-01" db="EMBL/GenBank/DDBJ databases">
        <title>Tabrizicola alba sp. nov. a motile alkaliphilic bacterium isolated from a soda lake.</title>
        <authorList>
            <person name="Szuroczki S."/>
            <person name="Abbaszade G."/>
            <person name="Schumann P."/>
            <person name="Toth E."/>
        </authorList>
    </citation>
    <scope>NUCLEOTIDE SEQUENCE</scope>
    <source>
        <strain evidence="10">DMG-N-6</strain>
    </source>
</reference>
<dbReference type="EC" id="2.7.7.77" evidence="8"/>
<keyword evidence="7 8" id="KW-0501">Molybdenum cofactor biosynthesis</keyword>
<dbReference type="GO" id="GO:0005737">
    <property type="term" value="C:cytoplasm"/>
    <property type="evidence" value="ECO:0007669"/>
    <property type="project" value="UniProtKB-SubCell"/>
</dbReference>
<comment type="subcellular location">
    <subcellularLocation>
        <location evidence="8">Cytoplasm</location>
    </subcellularLocation>
</comment>
<keyword evidence="6 8" id="KW-0342">GTP-binding</keyword>
<dbReference type="HAMAP" id="MF_00316">
    <property type="entry name" value="MobA"/>
    <property type="match status" value="1"/>
</dbReference>
<evidence type="ECO:0000256" key="4">
    <source>
        <dbReference type="ARBA" id="ARBA00022741"/>
    </source>
</evidence>
<dbReference type="RefSeq" id="WP_202688580.1">
    <property type="nucleotide sequence ID" value="NZ_JAESVN010000004.1"/>
</dbReference>
<feature type="binding site" evidence="8">
    <location>
        <position position="70"/>
    </location>
    <ligand>
        <name>GTP</name>
        <dbReference type="ChEBI" id="CHEBI:37565"/>
    </ligand>
</feature>
<keyword evidence="4 8" id="KW-0547">Nucleotide-binding</keyword>
<evidence type="ECO:0000256" key="6">
    <source>
        <dbReference type="ARBA" id="ARBA00023134"/>
    </source>
</evidence>
<dbReference type="SUPFAM" id="SSF53448">
    <property type="entry name" value="Nucleotide-diphospho-sugar transferases"/>
    <property type="match status" value="1"/>
</dbReference>
<sequence>MTEGQILGVVLAGGQARRMGGGDKGSLDLGGTRLIDQVIHRLHPQCAALVISANGDPARFAGLRLPVIADSIAGFAGPLAGVLAGMDHAAECGLSHVVTAAADSPFLPPDLVLRLCRAAQRDGKPIALAASETAAGLIRQPAFGLWPVVLREDLRAALGEGVAKIVIWAGRHGFALAGFDATGRDPFLNVNTPEDLETARHLWRDQQQG</sequence>
<feature type="binding site" evidence="8">
    <location>
        <position position="24"/>
    </location>
    <ligand>
        <name>GTP</name>
        <dbReference type="ChEBI" id="CHEBI:37565"/>
    </ligand>
</feature>
<organism evidence="10 11">
    <name type="scientific">Szabonella alba</name>
    <dbReference type="NCBI Taxonomy" id="2804194"/>
    <lineage>
        <taxon>Bacteria</taxon>
        <taxon>Pseudomonadati</taxon>
        <taxon>Pseudomonadota</taxon>
        <taxon>Alphaproteobacteria</taxon>
        <taxon>Rhodobacterales</taxon>
        <taxon>Paracoccaceae</taxon>
        <taxon>Szabonella</taxon>
    </lineage>
</organism>
<comment type="cofactor">
    <cofactor evidence="8">
        <name>Mg(2+)</name>
        <dbReference type="ChEBI" id="CHEBI:18420"/>
    </cofactor>
</comment>
<name>A0A8K0Y0Z8_9RHOB</name>
<dbReference type="AlphaFoldDB" id="A0A8K0Y0Z8"/>
<keyword evidence="5 8" id="KW-0460">Magnesium</keyword>
<keyword evidence="1 8" id="KW-0963">Cytoplasm</keyword>
<evidence type="ECO:0000256" key="7">
    <source>
        <dbReference type="ARBA" id="ARBA00023150"/>
    </source>
</evidence>
<evidence type="ECO:0000256" key="8">
    <source>
        <dbReference type="HAMAP-Rule" id="MF_00316"/>
    </source>
</evidence>
<comment type="catalytic activity">
    <reaction evidence="8">
        <text>Mo-molybdopterin + GTP + H(+) = Mo-molybdopterin guanine dinucleotide + diphosphate</text>
        <dbReference type="Rhea" id="RHEA:34243"/>
        <dbReference type="ChEBI" id="CHEBI:15378"/>
        <dbReference type="ChEBI" id="CHEBI:33019"/>
        <dbReference type="ChEBI" id="CHEBI:37565"/>
        <dbReference type="ChEBI" id="CHEBI:71302"/>
        <dbReference type="ChEBI" id="CHEBI:71310"/>
        <dbReference type="EC" id="2.7.7.77"/>
    </reaction>
</comment>
<evidence type="ECO:0000313" key="11">
    <source>
        <dbReference type="Proteomes" id="UP000648908"/>
    </source>
</evidence>
<dbReference type="InterPro" id="IPR025877">
    <property type="entry name" value="MobA-like_NTP_Trfase"/>
</dbReference>
<dbReference type="Proteomes" id="UP000648908">
    <property type="component" value="Unassembled WGS sequence"/>
</dbReference>
<dbReference type="EMBL" id="JAESVN010000004">
    <property type="protein sequence ID" value="MBL4917643.1"/>
    <property type="molecule type" value="Genomic_DNA"/>
</dbReference>
<dbReference type="InterPro" id="IPR029044">
    <property type="entry name" value="Nucleotide-diphossugar_trans"/>
</dbReference>
<dbReference type="GO" id="GO:0046872">
    <property type="term" value="F:metal ion binding"/>
    <property type="evidence" value="ECO:0007669"/>
    <property type="project" value="UniProtKB-KW"/>
</dbReference>
<evidence type="ECO:0000256" key="5">
    <source>
        <dbReference type="ARBA" id="ARBA00022842"/>
    </source>
</evidence>
<evidence type="ECO:0000256" key="1">
    <source>
        <dbReference type="ARBA" id="ARBA00022490"/>
    </source>
</evidence>
<feature type="domain" description="MobA-like NTP transferase" evidence="9">
    <location>
        <begin position="8"/>
        <end position="163"/>
    </location>
</feature>
<comment type="function">
    <text evidence="8">Transfers a GMP moiety from GTP to Mo-molybdopterin (Mo-MPT) cofactor (Moco or molybdenum cofactor) to form Mo-molybdopterin guanine dinucleotide (Mo-MGD) cofactor.</text>
</comment>
<dbReference type="GO" id="GO:1902758">
    <property type="term" value="P:bis(molybdopterin guanine dinucleotide)molybdenum biosynthetic process"/>
    <property type="evidence" value="ECO:0007669"/>
    <property type="project" value="TreeGrafter"/>
</dbReference>
<comment type="similarity">
    <text evidence="8">Belongs to the MobA family.</text>
</comment>
<dbReference type="Gene3D" id="3.90.550.10">
    <property type="entry name" value="Spore Coat Polysaccharide Biosynthesis Protein SpsA, Chain A"/>
    <property type="match status" value="1"/>
</dbReference>
<dbReference type="GO" id="GO:0005525">
    <property type="term" value="F:GTP binding"/>
    <property type="evidence" value="ECO:0007669"/>
    <property type="project" value="UniProtKB-UniRule"/>
</dbReference>
<keyword evidence="10" id="KW-0548">Nucleotidyltransferase</keyword>
<comment type="subunit">
    <text evidence="8">Monomer.</text>
</comment>
<feature type="binding site" evidence="8">
    <location>
        <position position="103"/>
    </location>
    <ligand>
        <name>Mg(2+)</name>
        <dbReference type="ChEBI" id="CHEBI:18420"/>
    </ligand>
</feature>
<comment type="caution">
    <text evidence="10">The sequence shown here is derived from an EMBL/GenBank/DDBJ whole genome shotgun (WGS) entry which is preliminary data.</text>
</comment>
<comment type="domain">
    <text evidence="8">The N-terminal domain determines nucleotide recognition and specific binding, while the C-terminal domain determines the specific binding to the target protein.</text>
</comment>
<protein>
    <recommendedName>
        <fullName evidence="8">Molybdenum cofactor guanylyltransferase</fullName>
        <shortName evidence="8">MoCo guanylyltransferase</shortName>
        <ecNumber evidence="8">2.7.7.77</ecNumber>
    </recommendedName>
    <alternativeName>
        <fullName evidence="8">GTP:molybdopterin guanylyltransferase</fullName>
    </alternativeName>
    <alternativeName>
        <fullName evidence="8">Mo-MPT guanylyltransferase</fullName>
    </alternativeName>
    <alternativeName>
        <fullName evidence="8">Molybdopterin guanylyltransferase</fullName>
    </alternativeName>
    <alternativeName>
        <fullName evidence="8">Molybdopterin-guanine dinucleotide synthase</fullName>
        <shortName evidence="8">MGD synthase</shortName>
    </alternativeName>
</protein>
<gene>
    <name evidence="8 10" type="primary">mobA</name>
    <name evidence="10" type="ORF">JL811_10460</name>
</gene>
<dbReference type="CDD" id="cd02503">
    <property type="entry name" value="MobA"/>
    <property type="match status" value="1"/>
</dbReference>
<dbReference type="PANTHER" id="PTHR19136:SF81">
    <property type="entry name" value="MOLYBDENUM COFACTOR GUANYLYLTRANSFERASE"/>
    <property type="match status" value="1"/>
</dbReference>